<name>A0A016VND3_9BILA</name>
<reference evidence="4" key="1">
    <citation type="journal article" date="2015" name="Nat. Genet.">
        <title>The genome and transcriptome of the zoonotic hookworm Ancylostoma ceylanicum identify infection-specific gene families.</title>
        <authorList>
            <person name="Schwarz E.M."/>
            <person name="Hu Y."/>
            <person name="Antoshechkin I."/>
            <person name="Miller M.M."/>
            <person name="Sternberg P.W."/>
            <person name="Aroian R.V."/>
        </authorList>
    </citation>
    <scope>NUCLEOTIDE SEQUENCE</scope>
    <source>
        <strain evidence="4">HY135</strain>
    </source>
</reference>
<keyword evidence="4" id="KW-1185">Reference proteome</keyword>
<feature type="transmembrane region" description="Helical" evidence="2">
    <location>
        <begin position="31"/>
        <end position="58"/>
    </location>
</feature>
<accession>A0A016VND3</accession>
<gene>
    <name evidence="3" type="primary">Acey_s0007.g3267</name>
    <name evidence="3" type="ORF">Y032_0007g3267</name>
</gene>
<proteinExistence type="predicted"/>
<evidence type="ECO:0000256" key="1">
    <source>
        <dbReference type="SAM" id="MobiDB-lite"/>
    </source>
</evidence>
<feature type="compositionally biased region" description="Polar residues" evidence="1">
    <location>
        <begin position="179"/>
        <end position="191"/>
    </location>
</feature>
<dbReference type="OrthoDB" id="5876144at2759"/>
<feature type="region of interest" description="Disordered" evidence="1">
    <location>
        <begin position="166"/>
        <end position="192"/>
    </location>
</feature>
<evidence type="ECO:0000313" key="4">
    <source>
        <dbReference type="Proteomes" id="UP000024635"/>
    </source>
</evidence>
<comment type="caution">
    <text evidence="3">The sequence shown here is derived from an EMBL/GenBank/DDBJ whole genome shotgun (WGS) entry which is preliminary data.</text>
</comment>
<evidence type="ECO:0000313" key="3">
    <source>
        <dbReference type="EMBL" id="EYC28517.1"/>
    </source>
</evidence>
<keyword evidence="2" id="KW-1133">Transmembrane helix</keyword>
<dbReference type="AlphaFoldDB" id="A0A016VND3"/>
<keyword evidence="2" id="KW-0472">Membrane</keyword>
<dbReference type="EMBL" id="JARK01001343">
    <property type="protein sequence ID" value="EYC28517.1"/>
    <property type="molecule type" value="Genomic_DNA"/>
</dbReference>
<sequence length="244" mass="26882">MMTTSTPFQDTTHIRTSTLRSIHAVNGYTHFLLLLISFVLTLAAVMCAARIIFVYCTYKRRRGENEIRRGHRTVAAATETDHSFHHPPDGGGIANYGFTDLPPRYDQICKEDEPPPLYESLRGLGRTTGIAVEERGVTDRCTRAGAVHSQGGGTQLRIFEQAPSYCATDRNPPERRPASDTSGQIDTTATTDGCGMERVVVVSDESQRIQNHMDAVRERYSGNVEQVIASLSVTSPPLTSPSRN</sequence>
<dbReference type="Proteomes" id="UP000024635">
    <property type="component" value="Unassembled WGS sequence"/>
</dbReference>
<organism evidence="3 4">
    <name type="scientific">Ancylostoma ceylanicum</name>
    <dbReference type="NCBI Taxonomy" id="53326"/>
    <lineage>
        <taxon>Eukaryota</taxon>
        <taxon>Metazoa</taxon>
        <taxon>Ecdysozoa</taxon>
        <taxon>Nematoda</taxon>
        <taxon>Chromadorea</taxon>
        <taxon>Rhabditida</taxon>
        <taxon>Rhabditina</taxon>
        <taxon>Rhabditomorpha</taxon>
        <taxon>Strongyloidea</taxon>
        <taxon>Ancylostomatidae</taxon>
        <taxon>Ancylostomatinae</taxon>
        <taxon>Ancylostoma</taxon>
    </lineage>
</organism>
<keyword evidence="2" id="KW-0812">Transmembrane</keyword>
<evidence type="ECO:0000256" key="2">
    <source>
        <dbReference type="SAM" id="Phobius"/>
    </source>
</evidence>
<protein>
    <submittedName>
        <fullName evidence="3">Uncharacterized protein</fullName>
    </submittedName>
</protein>